<protein>
    <submittedName>
        <fullName evidence="2">NmrA family NAD(P)-binding protein</fullName>
    </submittedName>
</protein>
<dbReference type="InterPro" id="IPR036291">
    <property type="entry name" value="NAD(P)-bd_dom_sf"/>
</dbReference>
<name>A0A941AM01_9ACTN</name>
<dbReference type="Pfam" id="PF05368">
    <property type="entry name" value="NmrA"/>
    <property type="match status" value="1"/>
</dbReference>
<sequence length="297" mass="32287">MTVLVTGATGTVGRQVVRHLLERGRKVRALTRDPGRAGLPNGVEVTAGDLTGTAGLEAAFDGVTAVHLINFGGGYRPLANGRDIVGLAERAGVGRATVLGGWQEGTLEPAVRASGLEWTFLRPTQFMANFLNDWAEPLRTTGRVREPYGDRPSPPVDEYDIGAVAAAVLTQDGHGGRSYHLTGPEVLTARRMVAIIAEATGRDLRFEELTPDEVRREWSVPGRRPPLALFRAFAEIEGADEADLVERLLRLYGTPNEYATRLSDQVEQVVGRPPRTFAQWAAEHARHFLPTTPSDHS</sequence>
<dbReference type="PANTHER" id="PTHR43162">
    <property type="match status" value="1"/>
</dbReference>
<evidence type="ECO:0000259" key="1">
    <source>
        <dbReference type="Pfam" id="PF05368"/>
    </source>
</evidence>
<evidence type="ECO:0000313" key="3">
    <source>
        <dbReference type="Proteomes" id="UP000674234"/>
    </source>
</evidence>
<organism evidence="2 3">
    <name type="scientific">Microbispora oryzae</name>
    <dbReference type="NCBI Taxonomy" id="2806554"/>
    <lineage>
        <taxon>Bacteria</taxon>
        <taxon>Bacillati</taxon>
        <taxon>Actinomycetota</taxon>
        <taxon>Actinomycetes</taxon>
        <taxon>Streptosporangiales</taxon>
        <taxon>Streptosporangiaceae</taxon>
        <taxon>Microbispora</taxon>
    </lineage>
</organism>
<comment type="caution">
    <text evidence="2">The sequence shown here is derived from an EMBL/GenBank/DDBJ whole genome shotgun (WGS) entry which is preliminary data.</text>
</comment>
<reference evidence="2" key="1">
    <citation type="submission" date="2021-02" db="EMBL/GenBank/DDBJ databases">
        <title>Draft genome sequence of Microbispora sp. RL4-1S isolated from rice leaves in Thailand.</title>
        <authorList>
            <person name="Muangham S."/>
            <person name="Duangmal K."/>
        </authorList>
    </citation>
    <scope>NUCLEOTIDE SEQUENCE</scope>
    <source>
        <strain evidence="2">RL4-1S</strain>
    </source>
</reference>
<dbReference type="Gene3D" id="3.40.50.720">
    <property type="entry name" value="NAD(P)-binding Rossmann-like Domain"/>
    <property type="match status" value="1"/>
</dbReference>
<dbReference type="AlphaFoldDB" id="A0A941AM01"/>
<dbReference type="PANTHER" id="PTHR43162:SF1">
    <property type="entry name" value="PRESTALK A DIFFERENTIATION PROTEIN A"/>
    <property type="match status" value="1"/>
</dbReference>
<proteinExistence type="predicted"/>
<accession>A0A941AM01</accession>
<dbReference type="SUPFAM" id="SSF51735">
    <property type="entry name" value="NAD(P)-binding Rossmann-fold domains"/>
    <property type="match status" value="1"/>
</dbReference>
<dbReference type="EMBL" id="JAFCNB010000023">
    <property type="protein sequence ID" value="MBP2707817.1"/>
    <property type="molecule type" value="Genomic_DNA"/>
</dbReference>
<dbReference type="Proteomes" id="UP000674234">
    <property type="component" value="Unassembled WGS sequence"/>
</dbReference>
<evidence type="ECO:0000313" key="2">
    <source>
        <dbReference type="EMBL" id="MBP2707817.1"/>
    </source>
</evidence>
<dbReference type="RefSeq" id="WP_210159081.1">
    <property type="nucleotide sequence ID" value="NZ_JAFCNB010000023.1"/>
</dbReference>
<keyword evidence="3" id="KW-1185">Reference proteome</keyword>
<gene>
    <name evidence="2" type="ORF">JOL79_28955</name>
</gene>
<dbReference type="Gene3D" id="3.90.25.10">
    <property type="entry name" value="UDP-galactose 4-epimerase, domain 1"/>
    <property type="match status" value="1"/>
</dbReference>
<dbReference type="InterPro" id="IPR051604">
    <property type="entry name" value="Ergot_Alk_Oxidoreductase"/>
</dbReference>
<feature type="domain" description="NmrA-like" evidence="1">
    <location>
        <begin position="2"/>
        <end position="95"/>
    </location>
</feature>
<dbReference type="InterPro" id="IPR008030">
    <property type="entry name" value="NmrA-like"/>
</dbReference>